<feature type="transmembrane region" description="Helical" evidence="1">
    <location>
        <begin position="101"/>
        <end position="119"/>
    </location>
</feature>
<keyword evidence="1" id="KW-1133">Transmembrane helix</keyword>
<protein>
    <submittedName>
        <fullName evidence="3">DUF423 domain-containing protein</fullName>
    </submittedName>
</protein>
<dbReference type="Pfam" id="PF04241">
    <property type="entry name" value="DUF423"/>
    <property type="match status" value="1"/>
</dbReference>
<keyword evidence="1" id="KW-0472">Membrane</keyword>
<feature type="transmembrane region" description="Helical" evidence="1">
    <location>
        <begin position="33"/>
        <end position="57"/>
    </location>
</feature>
<gene>
    <name evidence="3" type="ORF">SLNSH_05205</name>
</gene>
<evidence type="ECO:0000256" key="1">
    <source>
        <dbReference type="SAM" id="Phobius"/>
    </source>
</evidence>
<evidence type="ECO:0000256" key="2">
    <source>
        <dbReference type="SAM" id="SignalP"/>
    </source>
</evidence>
<dbReference type="OrthoDB" id="7173378at2"/>
<feature type="signal peptide" evidence="2">
    <location>
        <begin position="1"/>
        <end position="23"/>
    </location>
</feature>
<feature type="transmembrane region" description="Helical" evidence="1">
    <location>
        <begin position="64"/>
        <end position="89"/>
    </location>
</feature>
<dbReference type="EMBL" id="PVZS01000004">
    <property type="protein sequence ID" value="PSC06196.1"/>
    <property type="molecule type" value="Genomic_DNA"/>
</dbReference>
<feature type="chain" id="PRO_5015411787" evidence="2">
    <location>
        <begin position="24"/>
        <end position="121"/>
    </location>
</feature>
<proteinExistence type="predicted"/>
<dbReference type="RefSeq" id="WP_106335604.1">
    <property type="nucleotide sequence ID" value="NZ_PVZS01000004.1"/>
</dbReference>
<evidence type="ECO:0000313" key="4">
    <source>
        <dbReference type="Proteomes" id="UP000239772"/>
    </source>
</evidence>
<name>A0A2T1HWY6_9HYPH</name>
<dbReference type="Proteomes" id="UP000239772">
    <property type="component" value="Unassembled WGS sequence"/>
</dbReference>
<reference evidence="4" key="1">
    <citation type="submission" date="2018-03" db="EMBL/GenBank/DDBJ databases">
        <authorList>
            <person name="Sun L."/>
            <person name="Liu H."/>
            <person name="Chen W."/>
            <person name="Huang K."/>
            <person name="Liu W."/>
            <person name="Gao X."/>
        </authorList>
    </citation>
    <scope>NUCLEOTIDE SEQUENCE [LARGE SCALE GENOMIC DNA]</scope>
    <source>
        <strain evidence="4">SH9</strain>
    </source>
</reference>
<sequence>MKTASRVLLALAGLYGAAGVALAAASAHLGGPNLATAAQILLFHAPALVGIAVAAELTALPRRLVLAAGAAIALGAFAFSGTLAAGALANWRPVPMGAPTGGFLMIGGWLLLAGAAAFGRR</sequence>
<dbReference type="AlphaFoldDB" id="A0A2T1HWY6"/>
<organism evidence="3 4">
    <name type="scientific">Alsobacter soli</name>
    <dbReference type="NCBI Taxonomy" id="2109933"/>
    <lineage>
        <taxon>Bacteria</taxon>
        <taxon>Pseudomonadati</taxon>
        <taxon>Pseudomonadota</taxon>
        <taxon>Alphaproteobacteria</taxon>
        <taxon>Hyphomicrobiales</taxon>
        <taxon>Alsobacteraceae</taxon>
        <taxon>Alsobacter</taxon>
    </lineage>
</organism>
<comment type="caution">
    <text evidence="3">The sequence shown here is derived from an EMBL/GenBank/DDBJ whole genome shotgun (WGS) entry which is preliminary data.</text>
</comment>
<keyword evidence="4" id="KW-1185">Reference proteome</keyword>
<keyword evidence="2" id="KW-0732">Signal</keyword>
<keyword evidence="1" id="KW-0812">Transmembrane</keyword>
<evidence type="ECO:0000313" key="3">
    <source>
        <dbReference type="EMBL" id="PSC06196.1"/>
    </source>
</evidence>
<accession>A0A2T1HWY6</accession>
<dbReference type="InterPro" id="IPR006696">
    <property type="entry name" value="DUF423"/>
</dbReference>